<accession>A0A7L5EBF9</accession>
<sequence length="100" mass="11824">METYNDLLKIKDALQYTDYKNKKSITWLRNTIKKTIRLLQVVNVIHSDIYVDDVVENLESTVKQLIHYSDLNQCFEMGCKEALKDIQGFLFRNRHLSSVK</sequence>
<reference evidence="1 2" key="1">
    <citation type="submission" date="2020-04" db="EMBL/GenBank/DDBJ databases">
        <title>Genome sequencing of novel species.</title>
        <authorList>
            <person name="Heo J."/>
            <person name="Kim S.-J."/>
            <person name="Kim J.-S."/>
            <person name="Hong S.-B."/>
            <person name="Kwon S.-W."/>
        </authorList>
    </citation>
    <scope>NUCLEOTIDE SEQUENCE [LARGE SCALE GENOMIC DNA]</scope>
    <source>
        <strain evidence="1 2">F39-2</strain>
    </source>
</reference>
<protein>
    <submittedName>
        <fullName evidence="1">Uncharacterized protein</fullName>
    </submittedName>
</protein>
<dbReference type="AlphaFoldDB" id="A0A7L5EBF9"/>
<gene>
    <name evidence="1" type="ORF">HH214_18570</name>
</gene>
<evidence type="ECO:0000313" key="2">
    <source>
        <dbReference type="Proteomes" id="UP000503278"/>
    </source>
</evidence>
<name>A0A7L5EBF9_9SPHI</name>
<dbReference type="EMBL" id="CP051682">
    <property type="protein sequence ID" value="QJD97736.1"/>
    <property type="molecule type" value="Genomic_DNA"/>
</dbReference>
<dbReference type="Proteomes" id="UP000503278">
    <property type="component" value="Chromosome"/>
</dbReference>
<organism evidence="1 2">
    <name type="scientific">Mucilaginibacter robiniae</name>
    <dbReference type="NCBI Taxonomy" id="2728022"/>
    <lineage>
        <taxon>Bacteria</taxon>
        <taxon>Pseudomonadati</taxon>
        <taxon>Bacteroidota</taxon>
        <taxon>Sphingobacteriia</taxon>
        <taxon>Sphingobacteriales</taxon>
        <taxon>Sphingobacteriaceae</taxon>
        <taxon>Mucilaginibacter</taxon>
    </lineage>
</organism>
<keyword evidence="2" id="KW-1185">Reference proteome</keyword>
<proteinExistence type="predicted"/>
<dbReference type="RefSeq" id="WP_169610173.1">
    <property type="nucleotide sequence ID" value="NZ_CP051682.1"/>
</dbReference>
<evidence type="ECO:0000313" key="1">
    <source>
        <dbReference type="EMBL" id="QJD97736.1"/>
    </source>
</evidence>
<dbReference type="KEGG" id="mrob:HH214_18570"/>